<keyword evidence="2" id="KW-1185">Reference proteome</keyword>
<organism evidence="1 2">
    <name type="scientific">Necator americanus</name>
    <name type="common">Human hookworm</name>
    <dbReference type="NCBI Taxonomy" id="51031"/>
    <lineage>
        <taxon>Eukaryota</taxon>
        <taxon>Metazoa</taxon>
        <taxon>Ecdysozoa</taxon>
        <taxon>Nematoda</taxon>
        <taxon>Chromadorea</taxon>
        <taxon>Rhabditida</taxon>
        <taxon>Rhabditina</taxon>
        <taxon>Rhabditomorpha</taxon>
        <taxon>Strongyloidea</taxon>
        <taxon>Ancylostomatidae</taxon>
        <taxon>Bunostominae</taxon>
        <taxon>Necator</taxon>
    </lineage>
</organism>
<accession>W2SX75</accession>
<dbReference type="Proteomes" id="UP000053676">
    <property type="component" value="Unassembled WGS sequence"/>
</dbReference>
<dbReference type="EMBL" id="KI660807">
    <property type="protein sequence ID" value="ETN73446.1"/>
    <property type="molecule type" value="Genomic_DNA"/>
</dbReference>
<name>W2SX75_NECAM</name>
<dbReference type="AlphaFoldDB" id="W2SX75"/>
<proteinExistence type="predicted"/>
<reference evidence="2" key="1">
    <citation type="journal article" date="2014" name="Nat. Genet.">
        <title>Genome of the human hookworm Necator americanus.</title>
        <authorList>
            <person name="Tang Y.T."/>
            <person name="Gao X."/>
            <person name="Rosa B.A."/>
            <person name="Abubucker S."/>
            <person name="Hallsworth-Pepin K."/>
            <person name="Martin J."/>
            <person name="Tyagi R."/>
            <person name="Heizer E."/>
            <person name="Zhang X."/>
            <person name="Bhonagiri-Palsikar V."/>
            <person name="Minx P."/>
            <person name="Warren W.C."/>
            <person name="Wang Q."/>
            <person name="Zhan B."/>
            <person name="Hotez P.J."/>
            <person name="Sternberg P.W."/>
            <person name="Dougall A."/>
            <person name="Gaze S.T."/>
            <person name="Mulvenna J."/>
            <person name="Sotillo J."/>
            <person name="Ranganathan S."/>
            <person name="Rabelo E.M."/>
            <person name="Wilson R.K."/>
            <person name="Felgner P.L."/>
            <person name="Bethony J."/>
            <person name="Hawdon J.M."/>
            <person name="Gasser R.B."/>
            <person name="Loukas A."/>
            <person name="Mitreva M."/>
        </authorList>
    </citation>
    <scope>NUCLEOTIDE SEQUENCE [LARGE SCALE GENOMIC DNA]</scope>
</reference>
<evidence type="ECO:0000313" key="2">
    <source>
        <dbReference type="Proteomes" id="UP000053676"/>
    </source>
</evidence>
<evidence type="ECO:0000313" key="1">
    <source>
        <dbReference type="EMBL" id="ETN73446.1"/>
    </source>
</evidence>
<gene>
    <name evidence="1" type="ORF">NECAME_18335</name>
</gene>
<protein>
    <submittedName>
        <fullName evidence="1">Uncharacterized protein</fullName>
    </submittedName>
</protein>
<dbReference type="OrthoDB" id="2163284at2759"/>
<dbReference type="STRING" id="51031.W2SX75"/>
<sequence length="90" mass="10163">MPILRDLNITILWAKTNILYEIRWASDDTVSIIGGGTPRPAQPLPREEPLEDPEEKARLISQVLELQNTLDGTFPWFQSIVSKMMAIANS</sequence>
<dbReference type="KEGG" id="nai:NECAME_18335"/>